<protein>
    <recommendedName>
        <fullName evidence="2">MOSC domain-containing protein</fullName>
    </recommendedName>
</protein>
<dbReference type="RefSeq" id="WP_171184453.1">
    <property type="nucleotide sequence ID" value="NZ_WTPX01000021.1"/>
</dbReference>
<dbReference type="Pfam" id="PF03476">
    <property type="entry name" value="MOSC_N"/>
    <property type="match status" value="1"/>
</dbReference>
<comment type="caution">
    <text evidence="3">The sequence shown here is derived from an EMBL/GenBank/DDBJ whole genome shotgun (WGS) entry which is preliminary data.</text>
</comment>
<dbReference type="PROSITE" id="PS51340">
    <property type="entry name" value="MOSC"/>
    <property type="match status" value="1"/>
</dbReference>
<accession>A0ABX1VA35</accession>
<dbReference type="InterPro" id="IPR005302">
    <property type="entry name" value="MoCF_Sase_C"/>
</dbReference>
<dbReference type="Proteomes" id="UP000609651">
    <property type="component" value="Unassembled WGS sequence"/>
</dbReference>
<evidence type="ECO:0000313" key="3">
    <source>
        <dbReference type="EMBL" id="NNJ24957.1"/>
    </source>
</evidence>
<keyword evidence="4" id="KW-1185">Reference proteome</keyword>
<evidence type="ECO:0000313" key="4">
    <source>
        <dbReference type="Proteomes" id="UP000609651"/>
    </source>
</evidence>
<feature type="domain" description="MOSC" evidence="2">
    <location>
        <begin position="122"/>
        <end position="301"/>
    </location>
</feature>
<organism evidence="3 4">
    <name type="scientific">Alienimonas chondri</name>
    <dbReference type="NCBI Taxonomy" id="2681879"/>
    <lineage>
        <taxon>Bacteria</taxon>
        <taxon>Pseudomonadati</taxon>
        <taxon>Planctomycetota</taxon>
        <taxon>Planctomycetia</taxon>
        <taxon>Planctomycetales</taxon>
        <taxon>Planctomycetaceae</taxon>
        <taxon>Alienimonas</taxon>
    </lineage>
</organism>
<sequence>MTDAAPGSPADDAAEAAAEVPGPELRVGRITVFPIKSLDGVDVDAAAVLPSGSLAWDRRFALFSPDGAVVNGKIEPRVHRVAAEFDLSGECVAVGPRAAATHDSEGGGPGPGCQTFSLHDEREELEAFLSRLLARPVRLREDLRTGFPDDALSPGPTIVTAATIAAISEWFDLPQQEVRRRFRANLELTAQGTGTAEPFAEDLLVPGPDEEIEFWAGEGRFVGTGACERCVVPSRDSRTGAAMAGFQKEFANLRKRELPPFAPKSAFDHFYRLAVNTRPLGRSRGGGNGGVVRVGDAVRIIGPRPAEPPDEPAADSSQQERSARSSGKTGSSASGRRRRR</sequence>
<feature type="region of interest" description="Disordered" evidence="1">
    <location>
        <begin position="1"/>
        <end position="20"/>
    </location>
</feature>
<name>A0ABX1VA35_9PLAN</name>
<evidence type="ECO:0000259" key="2">
    <source>
        <dbReference type="PROSITE" id="PS51340"/>
    </source>
</evidence>
<dbReference type="InterPro" id="IPR005303">
    <property type="entry name" value="MOCOS_middle"/>
</dbReference>
<dbReference type="EMBL" id="WTPX01000021">
    <property type="protein sequence ID" value="NNJ24957.1"/>
    <property type="molecule type" value="Genomic_DNA"/>
</dbReference>
<feature type="compositionally biased region" description="Low complexity" evidence="1">
    <location>
        <begin position="324"/>
        <end position="334"/>
    </location>
</feature>
<reference evidence="3 4" key="1">
    <citation type="journal article" date="2020" name="Syst. Appl. Microbiol.">
        <title>Alienimonas chondri sp. nov., a novel planctomycete isolated from the biofilm of the red alga Chondrus crispus.</title>
        <authorList>
            <person name="Vitorino I."/>
            <person name="Albuquerque L."/>
            <person name="Wiegand S."/>
            <person name="Kallscheuer N."/>
            <person name="da Costa M.S."/>
            <person name="Lobo-da-Cunha A."/>
            <person name="Jogler C."/>
            <person name="Lage O.M."/>
        </authorList>
    </citation>
    <scope>NUCLEOTIDE SEQUENCE [LARGE SCALE GENOMIC DNA]</scope>
    <source>
        <strain evidence="3 4">LzC2</strain>
    </source>
</reference>
<gene>
    <name evidence="3" type="ORF">LzC2_10190</name>
</gene>
<feature type="region of interest" description="Disordered" evidence="1">
    <location>
        <begin position="297"/>
        <end position="340"/>
    </location>
</feature>
<dbReference type="SUPFAM" id="SSF141673">
    <property type="entry name" value="MOSC N-terminal domain-like"/>
    <property type="match status" value="1"/>
</dbReference>
<proteinExistence type="predicted"/>
<evidence type="ECO:0000256" key="1">
    <source>
        <dbReference type="SAM" id="MobiDB-lite"/>
    </source>
</evidence>